<keyword evidence="3" id="KW-1185">Reference proteome</keyword>
<evidence type="ECO:0000256" key="1">
    <source>
        <dbReference type="SAM" id="Phobius"/>
    </source>
</evidence>
<dbReference type="RefSeq" id="WP_091840808.1">
    <property type="nucleotide sequence ID" value="NZ_FOAN01000010.1"/>
</dbReference>
<keyword evidence="1" id="KW-1133">Transmembrane helix</keyword>
<feature type="transmembrane region" description="Helical" evidence="1">
    <location>
        <begin position="16"/>
        <end position="35"/>
    </location>
</feature>
<protein>
    <submittedName>
        <fullName evidence="2">Uncharacterized protein</fullName>
    </submittedName>
</protein>
<gene>
    <name evidence="2" type="ORF">SAMN04515666_11010</name>
</gene>
<evidence type="ECO:0000313" key="3">
    <source>
        <dbReference type="Proteomes" id="UP000199664"/>
    </source>
</evidence>
<keyword evidence="1" id="KW-0472">Membrane</keyword>
<dbReference type="Proteomes" id="UP000199664">
    <property type="component" value="Unassembled WGS sequence"/>
</dbReference>
<sequence length="116" mass="12735">MKVLLKSGDWEKWGTIAYSLVMLVGLGLIFGGLFWRHQSDQSRLATETHIPATILSVREMRGGPRAWIAFTRMENGVAIPCRTEVNLGPYSVAVGQVISVVPRPDSCGEPAVAVRR</sequence>
<dbReference type="EMBL" id="FOAN01000010">
    <property type="protein sequence ID" value="SEM32719.1"/>
    <property type="molecule type" value="Genomic_DNA"/>
</dbReference>
<organism evidence="2 3">
    <name type="scientific">Bosea lupini</name>
    <dbReference type="NCBI Taxonomy" id="1036779"/>
    <lineage>
        <taxon>Bacteria</taxon>
        <taxon>Pseudomonadati</taxon>
        <taxon>Pseudomonadota</taxon>
        <taxon>Alphaproteobacteria</taxon>
        <taxon>Hyphomicrobiales</taxon>
        <taxon>Boseaceae</taxon>
        <taxon>Bosea</taxon>
    </lineage>
</organism>
<accession>A0A1H7XI76</accession>
<evidence type="ECO:0000313" key="2">
    <source>
        <dbReference type="EMBL" id="SEM32719.1"/>
    </source>
</evidence>
<name>A0A1H7XI76_9HYPH</name>
<dbReference type="AlphaFoldDB" id="A0A1H7XI76"/>
<proteinExistence type="predicted"/>
<reference evidence="3" key="1">
    <citation type="submission" date="2016-10" db="EMBL/GenBank/DDBJ databases">
        <authorList>
            <person name="Varghese N."/>
            <person name="Submissions S."/>
        </authorList>
    </citation>
    <scope>NUCLEOTIDE SEQUENCE [LARGE SCALE GENOMIC DNA]</scope>
    <source>
        <strain evidence="3">LMG 26383,CCUG 61248,R- 45681</strain>
    </source>
</reference>
<keyword evidence="1" id="KW-0812">Transmembrane</keyword>
<dbReference type="STRING" id="1036779.SAMN04515666_11010"/>